<dbReference type="InterPro" id="IPR001206">
    <property type="entry name" value="Diacylglycerol_kinase_cat_dom"/>
</dbReference>
<accession>A0A9D2TAI6</accession>
<dbReference type="AlphaFoldDB" id="A0A9D2TAI6"/>
<protein>
    <submittedName>
        <fullName evidence="10">YegS/Rv2252/BmrU family lipid kinase</fullName>
    </submittedName>
</protein>
<evidence type="ECO:0000256" key="2">
    <source>
        <dbReference type="ARBA" id="ARBA00005983"/>
    </source>
</evidence>
<dbReference type="GO" id="GO:0005886">
    <property type="term" value="C:plasma membrane"/>
    <property type="evidence" value="ECO:0007669"/>
    <property type="project" value="TreeGrafter"/>
</dbReference>
<dbReference type="SMART" id="SM00046">
    <property type="entry name" value="DAGKc"/>
    <property type="match status" value="1"/>
</dbReference>
<dbReference type="PROSITE" id="PS50146">
    <property type="entry name" value="DAGK"/>
    <property type="match status" value="1"/>
</dbReference>
<comment type="similarity">
    <text evidence="2">Belongs to the diacylglycerol/lipid kinase family.</text>
</comment>
<dbReference type="GO" id="GO:0004143">
    <property type="term" value="F:ATP-dependent diacylglycerol kinase activity"/>
    <property type="evidence" value="ECO:0007669"/>
    <property type="project" value="TreeGrafter"/>
</dbReference>
<dbReference type="InterPro" id="IPR016064">
    <property type="entry name" value="NAD/diacylglycerol_kinase_sf"/>
</dbReference>
<keyword evidence="6" id="KW-0443">Lipid metabolism</keyword>
<keyword evidence="3" id="KW-0444">Lipid biosynthesis</keyword>
<keyword evidence="10" id="KW-0808">Transferase</keyword>
<evidence type="ECO:0000256" key="4">
    <source>
        <dbReference type="ARBA" id="ARBA00022723"/>
    </source>
</evidence>
<keyword evidence="5" id="KW-0460">Magnesium</keyword>
<dbReference type="Pfam" id="PF00781">
    <property type="entry name" value="DAGK_cat"/>
    <property type="match status" value="1"/>
</dbReference>
<keyword evidence="4" id="KW-0479">Metal-binding</keyword>
<dbReference type="InterPro" id="IPR017438">
    <property type="entry name" value="ATP-NAD_kinase_N"/>
</dbReference>
<dbReference type="Proteomes" id="UP000823886">
    <property type="component" value="Unassembled WGS sequence"/>
</dbReference>
<dbReference type="SUPFAM" id="SSF111331">
    <property type="entry name" value="NAD kinase/diacylglycerol kinase-like"/>
    <property type="match status" value="1"/>
</dbReference>
<dbReference type="EMBL" id="DWVZ01000052">
    <property type="protein sequence ID" value="HJC62784.1"/>
    <property type="molecule type" value="Genomic_DNA"/>
</dbReference>
<comment type="caution">
    <text evidence="10">The sequence shown here is derived from an EMBL/GenBank/DDBJ whole genome shotgun (WGS) entry which is preliminary data.</text>
</comment>
<evidence type="ECO:0000313" key="11">
    <source>
        <dbReference type="Proteomes" id="UP000823886"/>
    </source>
</evidence>
<evidence type="ECO:0000313" key="10">
    <source>
        <dbReference type="EMBL" id="HJC62784.1"/>
    </source>
</evidence>
<evidence type="ECO:0000256" key="6">
    <source>
        <dbReference type="ARBA" id="ARBA00023098"/>
    </source>
</evidence>
<reference evidence="10" key="2">
    <citation type="submission" date="2021-04" db="EMBL/GenBank/DDBJ databases">
        <authorList>
            <person name="Gilroy R."/>
        </authorList>
    </citation>
    <scope>NUCLEOTIDE SEQUENCE</scope>
    <source>
        <strain evidence="10">ChiBcec2-3848</strain>
    </source>
</reference>
<gene>
    <name evidence="10" type="ORF">H9753_04075</name>
</gene>
<proteinExistence type="inferred from homology"/>
<dbReference type="InterPro" id="IPR050187">
    <property type="entry name" value="Lipid_Phosphate_FormReg"/>
</dbReference>
<evidence type="ECO:0000256" key="1">
    <source>
        <dbReference type="ARBA" id="ARBA00001946"/>
    </source>
</evidence>
<dbReference type="GO" id="GO:0005524">
    <property type="term" value="F:ATP binding"/>
    <property type="evidence" value="ECO:0007669"/>
    <property type="project" value="InterPro"/>
</dbReference>
<dbReference type="Gene3D" id="2.60.200.40">
    <property type="match status" value="1"/>
</dbReference>
<keyword evidence="7" id="KW-0594">Phospholipid biosynthesis</keyword>
<evidence type="ECO:0000256" key="3">
    <source>
        <dbReference type="ARBA" id="ARBA00022516"/>
    </source>
</evidence>
<comment type="cofactor">
    <cofactor evidence="1">
        <name>Mg(2+)</name>
        <dbReference type="ChEBI" id="CHEBI:18420"/>
    </cofactor>
</comment>
<dbReference type="PANTHER" id="PTHR12358:SF106">
    <property type="entry name" value="LIPID KINASE YEGS"/>
    <property type="match status" value="1"/>
</dbReference>
<feature type="domain" description="DAGKc" evidence="9">
    <location>
        <begin position="1"/>
        <end position="131"/>
    </location>
</feature>
<dbReference type="Gene3D" id="3.40.50.10330">
    <property type="entry name" value="Probable inorganic polyphosphate/atp-NAD kinase, domain 1"/>
    <property type="match status" value="1"/>
</dbReference>
<keyword evidence="8" id="KW-1208">Phospholipid metabolism</keyword>
<evidence type="ECO:0000256" key="8">
    <source>
        <dbReference type="ARBA" id="ARBA00023264"/>
    </source>
</evidence>
<dbReference type="GO" id="GO:0008654">
    <property type="term" value="P:phospholipid biosynthetic process"/>
    <property type="evidence" value="ECO:0007669"/>
    <property type="project" value="UniProtKB-KW"/>
</dbReference>
<keyword evidence="10" id="KW-0418">Kinase</keyword>
<evidence type="ECO:0000259" key="9">
    <source>
        <dbReference type="PROSITE" id="PS50146"/>
    </source>
</evidence>
<organism evidence="10 11">
    <name type="scientific">Candidatus Blautia merdavium</name>
    <dbReference type="NCBI Taxonomy" id="2838494"/>
    <lineage>
        <taxon>Bacteria</taxon>
        <taxon>Bacillati</taxon>
        <taxon>Bacillota</taxon>
        <taxon>Clostridia</taxon>
        <taxon>Lachnospirales</taxon>
        <taxon>Lachnospiraceae</taxon>
        <taxon>Blautia</taxon>
    </lineage>
</organism>
<name>A0A9D2TAI6_9FIRM</name>
<dbReference type="GO" id="GO:0046872">
    <property type="term" value="F:metal ion binding"/>
    <property type="evidence" value="ECO:0007669"/>
    <property type="project" value="UniProtKB-KW"/>
</dbReference>
<evidence type="ECO:0000256" key="7">
    <source>
        <dbReference type="ARBA" id="ARBA00023209"/>
    </source>
</evidence>
<dbReference type="PANTHER" id="PTHR12358">
    <property type="entry name" value="SPHINGOSINE KINASE"/>
    <property type="match status" value="1"/>
</dbReference>
<dbReference type="NCBIfam" id="TIGR00147">
    <property type="entry name" value="YegS/Rv2252/BmrU family lipid kinase"/>
    <property type="match status" value="1"/>
</dbReference>
<dbReference type="InterPro" id="IPR005218">
    <property type="entry name" value="Diacylglycerol/lipid_kinase"/>
</dbReference>
<sequence length="309" mass="34145">MKKRMLFIFNARAGKGSIKNRLADIIDIFIKGGYEVRIHSTQSYMDGLKVAKKCGGDYDLVVASGGDGTLDEIVTGLLKGGHTTPIGYIPAGSTNDFAKSLHVSKNMLQAATDIVEGLPHAFDVGRFNDDLFVYIAAFGLFTDVSYETNQDLKNILGHAAYILEGTQRLFNIKSYQLLVRWEESQLEGEFIFGMVSNTTSVGGFQKLTGPDVMLDDGVFEVMLVRKPKNILELNEIIASLLGNADTKLIEAFKTSSLTIVCEEEISWTLDGEFGGEHREVNIKNRKHAVQIMLPKNEEAPLIHIPEENP</sequence>
<reference evidence="10" key="1">
    <citation type="journal article" date="2021" name="PeerJ">
        <title>Extensive microbial diversity within the chicken gut microbiome revealed by metagenomics and culture.</title>
        <authorList>
            <person name="Gilroy R."/>
            <person name="Ravi A."/>
            <person name="Getino M."/>
            <person name="Pursley I."/>
            <person name="Horton D.L."/>
            <person name="Alikhan N.F."/>
            <person name="Baker D."/>
            <person name="Gharbi K."/>
            <person name="Hall N."/>
            <person name="Watson M."/>
            <person name="Adriaenssens E.M."/>
            <person name="Foster-Nyarko E."/>
            <person name="Jarju S."/>
            <person name="Secka A."/>
            <person name="Antonio M."/>
            <person name="Oren A."/>
            <person name="Chaudhuri R.R."/>
            <person name="La Ragione R."/>
            <person name="Hildebrand F."/>
            <person name="Pallen M.J."/>
        </authorList>
    </citation>
    <scope>NUCLEOTIDE SEQUENCE</scope>
    <source>
        <strain evidence="10">ChiBcec2-3848</strain>
    </source>
</reference>
<evidence type="ECO:0000256" key="5">
    <source>
        <dbReference type="ARBA" id="ARBA00022842"/>
    </source>
</evidence>